<reference evidence="1" key="1">
    <citation type="submission" date="2019-07" db="EMBL/GenBank/DDBJ databases">
        <authorList>
            <person name="Dittberner H."/>
        </authorList>
    </citation>
    <scope>NUCLEOTIDE SEQUENCE [LARGE SCALE GENOMIC DNA]</scope>
</reference>
<accession>A0A565BDK1</accession>
<proteinExistence type="predicted"/>
<name>A0A565BDK1_9BRAS</name>
<dbReference type="EMBL" id="CABITT030000003">
    <property type="protein sequence ID" value="VVA99265.1"/>
    <property type="molecule type" value="Genomic_DNA"/>
</dbReference>
<protein>
    <submittedName>
        <fullName evidence="1">Uncharacterized protein</fullName>
    </submittedName>
</protein>
<dbReference type="AlphaFoldDB" id="A0A565BDK1"/>
<gene>
    <name evidence="1" type="ORF">ANE_LOCUS9710</name>
</gene>
<sequence length="79" mass="9033">MSFTLKRNLNSRSLNRSPFLLAETQLLHSPSSSRVKLFCLDRAGKVRGQDMTRRREVTALVRIAPQEFEHGSGIKKQHV</sequence>
<evidence type="ECO:0000313" key="2">
    <source>
        <dbReference type="Proteomes" id="UP000489600"/>
    </source>
</evidence>
<comment type="caution">
    <text evidence="1">The sequence shown here is derived from an EMBL/GenBank/DDBJ whole genome shotgun (WGS) entry which is preliminary data.</text>
</comment>
<dbReference type="Proteomes" id="UP000489600">
    <property type="component" value="Unassembled WGS sequence"/>
</dbReference>
<organism evidence="1 2">
    <name type="scientific">Arabis nemorensis</name>
    <dbReference type="NCBI Taxonomy" id="586526"/>
    <lineage>
        <taxon>Eukaryota</taxon>
        <taxon>Viridiplantae</taxon>
        <taxon>Streptophyta</taxon>
        <taxon>Embryophyta</taxon>
        <taxon>Tracheophyta</taxon>
        <taxon>Spermatophyta</taxon>
        <taxon>Magnoliopsida</taxon>
        <taxon>eudicotyledons</taxon>
        <taxon>Gunneridae</taxon>
        <taxon>Pentapetalae</taxon>
        <taxon>rosids</taxon>
        <taxon>malvids</taxon>
        <taxon>Brassicales</taxon>
        <taxon>Brassicaceae</taxon>
        <taxon>Arabideae</taxon>
        <taxon>Arabis</taxon>
    </lineage>
</organism>
<keyword evidence="2" id="KW-1185">Reference proteome</keyword>
<evidence type="ECO:0000313" key="1">
    <source>
        <dbReference type="EMBL" id="VVA99265.1"/>
    </source>
</evidence>